<gene>
    <name evidence="1" type="primary">Acey_s0102.g3431</name>
    <name evidence="1" type="ORF">Y032_0102g3431</name>
</gene>
<organism evidence="1 2">
    <name type="scientific">Ancylostoma ceylanicum</name>
    <dbReference type="NCBI Taxonomy" id="53326"/>
    <lineage>
        <taxon>Eukaryota</taxon>
        <taxon>Metazoa</taxon>
        <taxon>Ecdysozoa</taxon>
        <taxon>Nematoda</taxon>
        <taxon>Chromadorea</taxon>
        <taxon>Rhabditida</taxon>
        <taxon>Rhabditina</taxon>
        <taxon>Rhabditomorpha</taxon>
        <taxon>Strongyloidea</taxon>
        <taxon>Ancylostomatidae</taxon>
        <taxon>Ancylostomatinae</taxon>
        <taxon>Ancylostoma</taxon>
    </lineage>
</organism>
<dbReference type="Proteomes" id="UP000024635">
    <property type="component" value="Unassembled WGS sequence"/>
</dbReference>
<evidence type="ECO:0000313" key="2">
    <source>
        <dbReference type="Proteomes" id="UP000024635"/>
    </source>
</evidence>
<evidence type="ECO:0000313" key="1">
    <source>
        <dbReference type="EMBL" id="EYC02016.1"/>
    </source>
</evidence>
<keyword evidence="2" id="KW-1185">Reference proteome</keyword>
<accession>A0A016TH47</accession>
<dbReference type="AlphaFoldDB" id="A0A016TH47"/>
<dbReference type="EMBL" id="JARK01001438">
    <property type="protein sequence ID" value="EYC02016.1"/>
    <property type="molecule type" value="Genomic_DNA"/>
</dbReference>
<name>A0A016TH47_9BILA</name>
<sequence length="82" mass="9674">MFDPYDRGLSRMIVDFDLKVPQHLLVMLLSLRVCRTSSFSFAFRGWRQFHTWRRYKGRGRTAAAGVHFRLFKLLVLLSPATK</sequence>
<proteinExistence type="predicted"/>
<reference evidence="2" key="1">
    <citation type="journal article" date="2015" name="Nat. Genet.">
        <title>The genome and transcriptome of the zoonotic hookworm Ancylostoma ceylanicum identify infection-specific gene families.</title>
        <authorList>
            <person name="Schwarz E.M."/>
            <person name="Hu Y."/>
            <person name="Antoshechkin I."/>
            <person name="Miller M.M."/>
            <person name="Sternberg P.W."/>
            <person name="Aroian R.V."/>
        </authorList>
    </citation>
    <scope>NUCLEOTIDE SEQUENCE</scope>
    <source>
        <strain evidence="2">HY135</strain>
    </source>
</reference>
<protein>
    <submittedName>
        <fullName evidence="1">Uncharacterized protein</fullName>
    </submittedName>
</protein>
<comment type="caution">
    <text evidence="1">The sequence shown here is derived from an EMBL/GenBank/DDBJ whole genome shotgun (WGS) entry which is preliminary data.</text>
</comment>